<dbReference type="PANTHER" id="PTHR43312">
    <property type="entry name" value="D-THREO-ALDOSE 1-DEHYDROGENASE"/>
    <property type="match status" value="1"/>
</dbReference>
<protein>
    <submittedName>
        <fullName evidence="5">Aldo/keto reductase</fullName>
    </submittedName>
</protein>
<dbReference type="InterPro" id="IPR006311">
    <property type="entry name" value="TAT_signal"/>
</dbReference>
<dbReference type="PANTHER" id="PTHR43312:SF1">
    <property type="entry name" value="NADP-DEPENDENT OXIDOREDUCTASE DOMAIN-CONTAINING PROTEIN"/>
    <property type="match status" value="1"/>
</dbReference>
<comment type="caution">
    <text evidence="5">The sequence shown here is derived from an EMBL/GenBank/DDBJ whole genome shotgun (WGS) entry which is preliminary data.</text>
</comment>
<dbReference type="InterPro" id="IPR036812">
    <property type="entry name" value="NAD(P)_OxRdtase_dom_sf"/>
</dbReference>
<feature type="domain" description="NADP-dependent oxidoreductase" evidence="4">
    <location>
        <begin position="79"/>
        <end position="244"/>
    </location>
</feature>
<proteinExistence type="predicted"/>
<sequence>MSRKTKGEGLTRRDFVKTVGLAGLAVAGTGVTGALAIPEKPAGPEKTAVLPRRQLGKTGVEVSILNLGGMFDTINNQLLLRQALNWGVTFWDTAESYGNGLSEEGYGRFFARNPGTRTKVFLVTKLVPKGGNFNGRFNQCLKRLQTDYVDLFYVHAIKDIDELTPEIKAWAAEMKKAGKIKYFGFSSHSNMADCLLGAARLDWIDAAMITYNFRVMNDPQMVEALNACAKAGIGVVAMKTQGGGPGMPTTTSKAELKVADRFLEKGFTDKQAKLKVVWENPYIASICSQMPNLTILSANVAAARDKTQLAQEDFDCLWQYAQETKSGYCAGCGRICQEAVGGAVPVNEVMRCLMYHRDYAEPELARQTFADLPKSVRERLAVVDYSRAEQVCPQGLAIAELMRQAQELLA</sequence>
<evidence type="ECO:0000256" key="2">
    <source>
        <dbReference type="ARBA" id="ARBA00011771"/>
    </source>
</evidence>
<gene>
    <name evidence="5" type="ORF">ENW96_08500</name>
</gene>
<dbReference type="InterPro" id="IPR023210">
    <property type="entry name" value="NADP_OxRdtase_dom"/>
</dbReference>
<dbReference type="SUPFAM" id="SSF51430">
    <property type="entry name" value="NAD(P)-linked oxidoreductase"/>
    <property type="match status" value="1"/>
</dbReference>
<dbReference type="InterPro" id="IPR053135">
    <property type="entry name" value="AKR2_Oxidoreductase"/>
</dbReference>
<keyword evidence="3" id="KW-0479">Metal-binding</keyword>
<dbReference type="GO" id="GO:0030313">
    <property type="term" value="C:cell envelope"/>
    <property type="evidence" value="ECO:0007669"/>
    <property type="project" value="UniProtKB-SubCell"/>
</dbReference>
<dbReference type="InterPro" id="IPR019546">
    <property type="entry name" value="TAT_signal_bac_arc"/>
</dbReference>
<evidence type="ECO:0000259" key="4">
    <source>
        <dbReference type="Pfam" id="PF00248"/>
    </source>
</evidence>
<accession>A0A7C3ZAX0</accession>
<dbReference type="PROSITE" id="PS51318">
    <property type="entry name" value="TAT"/>
    <property type="match status" value="1"/>
</dbReference>
<name>A0A7C3ZAX0_9BACT</name>
<comment type="subunit">
    <text evidence="2">Heterodimer of a large and a small subunit.</text>
</comment>
<dbReference type="Pfam" id="PF00248">
    <property type="entry name" value="Aldo_ket_red"/>
    <property type="match status" value="1"/>
</dbReference>
<keyword evidence="3" id="KW-0408">Iron</keyword>
<evidence type="ECO:0000256" key="3">
    <source>
        <dbReference type="ARBA" id="ARBA00023014"/>
    </source>
</evidence>
<comment type="subcellular location">
    <subcellularLocation>
        <location evidence="1">Cell envelope</location>
    </subcellularLocation>
</comment>
<dbReference type="EMBL" id="DTMF01000209">
    <property type="protein sequence ID" value="HGF34413.1"/>
    <property type="molecule type" value="Genomic_DNA"/>
</dbReference>
<dbReference type="GO" id="GO:0051536">
    <property type="term" value="F:iron-sulfur cluster binding"/>
    <property type="evidence" value="ECO:0007669"/>
    <property type="project" value="UniProtKB-KW"/>
</dbReference>
<evidence type="ECO:0000256" key="1">
    <source>
        <dbReference type="ARBA" id="ARBA00004196"/>
    </source>
</evidence>
<organism evidence="5">
    <name type="scientific">Desulfobacca acetoxidans</name>
    <dbReference type="NCBI Taxonomy" id="60893"/>
    <lineage>
        <taxon>Bacteria</taxon>
        <taxon>Pseudomonadati</taxon>
        <taxon>Thermodesulfobacteriota</taxon>
        <taxon>Desulfobaccia</taxon>
        <taxon>Desulfobaccales</taxon>
        <taxon>Desulfobaccaceae</taxon>
        <taxon>Desulfobacca</taxon>
    </lineage>
</organism>
<reference evidence="5" key="1">
    <citation type="journal article" date="2020" name="mSystems">
        <title>Genome- and Community-Level Interaction Insights into Carbon Utilization and Element Cycling Functions of Hydrothermarchaeota in Hydrothermal Sediment.</title>
        <authorList>
            <person name="Zhou Z."/>
            <person name="Liu Y."/>
            <person name="Xu W."/>
            <person name="Pan J."/>
            <person name="Luo Z.H."/>
            <person name="Li M."/>
        </authorList>
    </citation>
    <scope>NUCLEOTIDE SEQUENCE [LARGE SCALE GENOMIC DNA]</scope>
    <source>
        <strain evidence="5">SpSt-897</strain>
    </source>
</reference>
<dbReference type="NCBIfam" id="TIGR01409">
    <property type="entry name" value="TAT_signal_seq"/>
    <property type="match status" value="1"/>
</dbReference>
<dbReference type="CDD" id="cd19105">
    <property type="entry name" value="AKR_unchar"/>
    <property type="match status" value="1"/>
</dbReference>
<keyword evidence="3" id="KW-0411">Iron-sulfur</keyword>
<evidence type="ECO:0000313" key="5">
    <source>
        <dbReference type="EMBL" id="HGF34413.1"/>
    </source>
</evidence>
<dbReference type="AlphaFoldDB" id="A0A7C3ZAX0"/>
<dbReference type="Gene3D" id="3.20.20.100">
    <property type="entry name" value="NADP-dependent oxidoreductase domain"/>
    <property type="match status" value="1"/>
</dbReference>